<evidence type="ECO:0000313" key="3">
    <source>
        <dbReference type="Proteomes" id="UP000193570"/>
    </source>
</evidence>
<proteinExistence type="predicted"/>
<dbReference type="EMBL" id="FWFK01000001">
    <property type="protein sequence ID" value="SLN21178.1"/>
    <property type="molecule type" value="Genomic_DNA"/>
</dbReference>
<evidence type="ECO:0000313" key="2">
    <source>
        <dbReference type="EMBL" id="SLN21178.1"/>
    </source>
</evidence>
<dbReference type="InterPro" id="IPR036291">
    <property type="entry name" value="NAD(P)-bd_dom_sf"/>
</dbReference>
<dbReference type="AlphaFoldDB" id="A0A1X6YGP4"/>
<feature type="domain" description="NAD-dependent epimerase/dehydratase" evidence="1">
    <location>
        <begin position="80"/>
        <end position="215"/>
    </location>
</feature>
<dbReference type="SUPFAM" id="SSF51735">
    <property type="entry name" value="NAD(P)-binding Rossmann-fold domains"/>
    <property type="match status" value="1"/>
</dbReference>
<organism evidence="2 3">
    <name type="scientific">Roseivivax jejudonensis</name>
    <dbReference type="NCBI Taxonomy" id="1529041"/>
    <lineage>
        <taxon>Bacteria</taxon>
        <taxon>Pseudomonadati</taxon>
        <taxon>Pseudomonadota</taxon>
        <taxon>Alphaproteobacteria</taxon>
        <taxon>Rhodobacterales</taxon>
        <taxon>Roseobacteraceae</taxon>
        <taxon>Roseivivax</taxon>
    </lineage>
</organism>
<protein>
    <submittedName>
        <fullName evidence="2">NAD dependent epimerase/dehydratase family protein</fullName>
    </submittedName>
</protein>
<dbReference type="Pfam" id="PF01370">
    <property type="entry name" value="Epimerase"/>
    <property type="match status" value="1"/>
</dbReference>
<evidence type="ECO:0000259" key="1">
    <source>
        <dbReference type="Pfam" id="PF01370"/>
    </source>
</evidence>
<sequence length="283" mass="28796">MSQLGGPAPVILLLGATGKVGRLVRGAWDRATGSDARLVPVGRSGEGVTHWEPGEPTDALPRVDAVAALWGVTPGQGRDLSENARLALAAQHLGTALGARLVLHASSAAIYRPGAADLPETQPPDPPAAYGAAKAEMERVLEHAPGPRAICLRIGNVAGADSLCAAVDRGDTVTLDRFADGGSPVRSYIGPSDLARVIVALSAAETRSLPAILNVAAPSPTAMADLALAAGRPVAFRAAPPTAVPRVALDTTRLARICPLDPEAGSAARLIADWRSAAAECPA</sequence>
<name>A0A1X6YGP4_9RHOB</name>
<dbReference type="Gene3D" id="3.40.50.720">
    <property type="entry name" value="NAD(P)-binding Rossmann-like Domain"/>
    <property type="match status" value="1"/>
</dbReference>
<keyword evidence="3" id="KW-1185">Reference proteome</keyword>
<reference evidence="2 3" key="1">
    <citation type="submission" date="2017-03" db="EMBL/GenBank/DDBJ databases">
        <authorList>
            <person name="Afonso C.L."/>
            <person name="Miller P.J."/>
            <person name="Scott M.A."/>
            <person name="Spackman E."/>
            <person name="Goraichik I."/>
            <person name="Dimitrov K.M."/>
            <person name="Suarez D.L."/>
            <person name="Swayne D.E."/>
        </authorList>
    </citation>
    <scope>NUCLEOTIDE SEQUENCE [LARGE SCALE GENOMIC DNA]</scope>
    <source>
        <strain evidence="2 3">CECT 8625</strain>
    </source>
</reference>
<dbReference type="Proteomes" id="UP000193570">
    <property type="component" value="Unassembled WGS sequence"/>
</dbReference>
<dbReference type="InterPro" id="IPR001509">
    <property type="entry name" value="Epimerase_deHydtase"/>
</dbReference>
<gene>
    <name evidence="2" type="ORF">ROJ8625_00777</name>
</gene>
<accession>A0A1X6YGP4</accession>